<dbReference type="Proteomes" id="UP001497480">
    <property type="component" value="Unassembled WGS sequence"/>
</dbReference>
<name>A0AAV1W456_LUPLU</name>
<evidence type="ECO:0000313" key="2">
    <source>
        <dbReference type="Proteomes" id="UP001497480"/>
    </source>
</evidence>
<accession>A0AAV1W456</accession>
<reference evidence="1 2" key="1">
    <citation type="submission" date="2024-03" db="EMBL/GenBank/DDBJ databases">
        <authorList>
            <person name="Martinez-Hernandez J."/>
        </authorList>
    </citation>
    <scope>NUCLEOTIDE SEQUENCE [LARGE SCALE GENOMIC DNA]</scope>
</reference>
<comment type="caution">
    <text evidence="1">The sequence shown here is derived from an EMBL/GenBank/DDBJ whole genome shotgun (WGS) entry which is preliminary data.</text>
</comment>
<dbReference type="AlphaFoldDB" id="A0AAV1W456"/>
<organism evidence="1 2">
    <name type="scientific">Lupinus luteus</name>
    <name type="common">European yellow lupine</name>
    <dbReference type="NCBI Taxonomy" id="3873"/>
    <lineage>
        <taxon>Eukaryota</taxon>
        <taxon>Viridiplantae</taxon>
        <taxon>Streptophyta</taxon>
        <taxon>Embryophyta</taxon>
        <taxon>Tracheophyta</taxon>
        <taxon>Spermatophyta</taxon>
        <taxon>Magnoliopsida</taxon>
        <taxon>eudicotyledons</taxon>
        <taxon>Gunneridae</taxon>
        <taxon>Pentapetalae</taxon>
        <taxon>rosids</taxon>
        <taxon>fabids</taxon>
        <taxon>Fabales</taxon>
        <taxon>Fabaceae</taxon>
        <taxon>Papilionoideae</taxon>
        <taxon>50 kb inversion clade</taxon>
        <taxon>genistoids sensu lato</taxon>
        <taxon>core genistoids</taxon>
        <taxon>Genisteae</taxon>
        <taxon>Lupinus</taxon>
    </lineage>
</organism>
<gene>
    <name evidence="1" type="ORF">LLUT_LOCUS4961</name>
</gene>
<proteinExistence type="predicted"/>
<evidence type="ECO:0000313" key="1">
    <source>
        <dbReference type="EMBL" id="CAL0303901.1"/>
    </source>
</evidence>
<protein>
    <submittedName>
        <fullName evidence="1">Uncharacterized protein</fullName>
    </submittedName>
</protein>
<sequence length="97" mass="10794">MILKALGPQQYYDSDDEYTSDGVPLLKNAPPYIDQGYGHGHGHGLNNEAWVRVSDKVMPLLSVLDVWSHGMAGETMLLSMSVSVLRVCLLEMNYLLK</sequence>
<keyword evidence="2" id="KW-1185">Reference proteome</keyword>
<dbReference type="EMBL" id="CAXHTB010000003">
    <property type="protein sequence ID" value="CAL0303901.1"/>
    <property type="molecule type" value="Genomic_DNA"/>
</dbReference>